<dbReference type="RefSeq" id="XP_017995540.1">
    <property type="nucleotide sequence ID" value="XM_018144987.1"/>
</dbReference>
<evidence type="ECO:0000313" key="2">
    <source>
        <dbReference type="Proteomes" id="UP000038010"/>
    </source>
</evidence>
<dbReference type="Proteomes" id="UP000038010">
    <property type="component" value="Unassembled WGS sequence"/>
</dbReference>
<evidence type="ECO:0000313" key="1">
    <source>
        <dbReference type="EMBL" id="KPI35577.1"/>
    </source>
</evidence>
<gene>
    <name evidence="1" type="ORF">AB675_4823</name>
</gene>
<dbReference type="GeneID" id="28736867"/>
<proteinExistence type="predicted"/>
<keyword evidence="2" id="KW-1185">Reference proteome</keyword>
<dbReference type="VEuPathDB" id="FungiDB:AB675_4823"/>
<accession>A0A0N1GY71</accession>
<name>A0A0N1GY71_9EURO</name>
<protein>
    <submittedName>
        <fullName evidence="1">Uncharacterized protein</fullName>
    </submittedName>
</protein>
<sequence>MNAEELHRWNQEVEQQASEAGLGQTLAANHLMQPPGFVSLRIIYTMLSAPGGHASLSEGDAHSTRQHGVYQPRLTAQDRKHLDEDPHASQRYPVLRLLDAFVLRHMDQSGSADLPIEQPVQIHHQNTTAASLSSICDFQQPVPSQGLPSNPIGSFHCISDIQQHPNDLFTSLNLEKVPSRSNNAPAGGSDSIPSFDDYELALDAPFLDYMDTLDEQAT</sequence>
<dbReference type="EMBL" id="LFJN01000038">
    <property type="protein sequence ID" value="KPI35577.1"/>
    <property type="molecule type" value="Genomic_DNA"/>
</dbReference>
<organism evidence="1 2">
    <name type="scientific">Cyphellophora attinorum</name>
    <dbReference type="NCBI Taxonomy" id="1664694"/>
    <lineage>
        <taxon>Eukaryota</taxon>
        <taxon>Fungi</taxon>
        <taxon>Dikarya</taxon>
        <taxon>Ascomycota</taxon>
        <taxon>Pezizomycotina</taxon>
        <taxon>Eurotiomycetes</taxon>
        <taxon>Chaetothyriomycetidae</taxon>
        <taxon>Chaetothyriales</taxon>
        <taxon>Cyphellophoraceae</taxon>
        <taxon>Cyphellophora</taxon>
    </lineage>
</organism>
<reference evidence="1 2" key="1">
    <citation type="submission" date="2015-06" db="EMBL/GenBank/DDBJ databases">
        <title>Draft genome of the ant-associated black yeast Phialophora attae CBS 131958.</title>
        <authorList>
            <person name="Moreno L.F."/>
            <person name="Stielow B.J."/>
            <person name="de Hoog S."/>
            <person name="Vicente V.A."/>
            <person name="Weiss V.A."/>
            <person name="de Vries M."/>
            <person name="Cruz L.M."/>
            <person name="Souza E.M."/>
        </authorList>
    </citation>
    <scope>NUCLEOTIDE SEQUENCE [LARGE SCALE GENOMIC DNA]</scope>
    <source>
        <strain evidence="1 2">CBS 131958</strain>
    </source>
</reference>
<dbReference type="AlphaFoldDB" id="A0A0N1GY71"/>
<comment type="caution">
    <text evidence="1">The sequence shown here is derived from an EMBL/GenBank/DDBJ whole genome shotgun (WGS) entry which is preliminary data.</text>
</comment>